<gene>
    <name evidence="3" type="ORF">EZ216_02010</name>
</gene>
<dbReference type="Pfam" id="PF18914">
    <property type="entry name" value="DUF5666"/>
    <property type="match status" value="4"/>
</dbReference>
<keyword evidence="1" id="KW-0732">Signal</keyword>
<feature type="chain" id="PRO_5021328171" description="DUF5666 domain-containing protein" evidence="1">
    <location>
        <begin position="22"/>
        <end position="408"/>
    </location>
</feature>
<organism evidence="3 4">
    <name type="scientific">Ramlibacter humi</name>
    <dbReference type="NCBI Taxonomy" id="2530451"/>
    <lineage>
        <taxon>Bacteria</taxon>
        <taxon>Pseudomonadati</taxon>
        <taxon>Pseudomonadota</taxon>
        <taxon>Betaproteobacteria</taxon>
        <taxon>Burkholderiales</taxon>
        <taxon>Comamonadaceae</taxon>
        <taxon>Ramlibacter</taxon>
    </lineage>
</organism>
<feature type="domain" description="DUF5666" evidence="2">
    <location>
        <begin position="200"/>
        <end position="257"/>
    </location>
</feature>
<keyword evidence="4" id="KW-1185">Reference proteome</keyword>
<dbReference type="RefSeq" id="WP_135247902.1">
    <property type="nucleotide sequence ID" value="NZ_SMLK01000001.1"/>
</dbReference>
<evidence type="ECO:0000313" key="3">
    <source>
        <dbReference type="EMBL" id="TFZ07964.1"/>
    </source>
</evidence>
<dbReference type="PROSITE" id="PS51257">
    <property type="entry name" value="PROKAR_LIPOPROTEIN"/>
    <property type="match status" value="1"/>
</dbReference>
<proteinExistence type="predicted"/>
<evidence type="ECO:0000256" key="1">
    <source>
        <dbReference type="SAM" id="SignalP"/>
    </source>
</evidence>
<protein>
    <recommendedName>
        <fullName evidence="2">DUF5666 domain-containing protein</fullName>
    </recommendedName>
</protein>
<evidence type="ECO:0000313" key="4">
    <source>
        <dbReference type="Proteomes" id="UP000297839"/>
    </source>
</evidence>
<feature type="domain" description="DUF5666" evidence="2">
    <location>
        <begin position="127"/>
        <end position="188"/>
    </location>
</feature>
<feature type="signal peptide" evidence="1">
    <location>
        <begin position="1"/>
        <end position="21"/>
    </location>
</feature>
<accession>A0A4Z0CAD3</accession>
<feature type="domain" description="DUF5666" evidence="2">
    <location>
        <begin position="67"/>
        <end position="111"/>
    </location>
</feature>
<name>A0A4Z0CAD3_9BURK</name>
<evidence type="ECO:0000259" key="2">
    <source>
        <dbReference type="Pfam" id="PF18914"/>
    </source>
</evidence>
<dbReference type="AlphaFoldDB" id="A0A4Z0CAD3"/>
<sequence length="408" mass="40722">MTRRLQFLAALLLAAMLTAVGCGGGGGSFSGDGDFAGVGSGGTGIDPGGVGSGGTGIPAASASGVGSVSGFGSIIVNGVRFDTDTATLQLQDTSELKLGMTVRVTGQLAADLVNGTATLVISAADLRGAMSSVTSGTAFEVASVPVETDPSTVFAGGLGSVADLRAGDQLQVHGLVARGEPLRATRVEKLATAQPPVVSGAVEQLDTSAKTFRIAGQVVNYAAADFPGWTVAQLAEGAVVRVRGNAPGQPLRATTVEQWYPQPLTEGLRLTVAGLVTQFTGFGSLQVDGVAVDGSAAQWTGNTRSVGVGTSLEVTGEVRDGVLVAGRVKVKHGGGLDPDAAESFSATGPVGALRSVSDFKVKGQTIDASGATFVGGTAADLLNGRKVGVTGARVVNDVLIADRVEFLP</sequence>
<dbReference type="Proteomes" id="UP000297839">
    <property type="component" value="Unassembled WGS sequence"/>
</dbReference>
<dbReference type="OrthoDB" id="8900756at2"/>
<feature type="domain" description="DUF5666" evidence="2">
    <location>
        <begin position="347"/>
        <end position="405"/>
    </location>
</feature>
<dbReference type="InterPro" id="IPR043724">
    <property type="entry name" value="DUF5666"/>
</dbReference>
<reference evidence="3 4" key="1">
    <citation type="submission" date="2019-03" db="EMBL/GenBank/DDBJ databases">
        <title>Ramlibacter sp. 18x22-1, whole genome shotgun sequence.</title>
        <authorList>
            <person name="Zhang X."/>
            <person name="Feng G."/>
            <person name="Zhu H."/>
        </authorList>
    </citation>
    <scope>NUCLEOTIDE SEQUENCE [LARGE SCALE GENOMIC DNA]</scope>
    <source>
        <strain evidence="3 4">18x22-1</strain>
    </source>
</reference>
<comment type="caution">
    <text evidence="3">The sequence shown here is derived from an EMBL/GenBank/DDBJ whole genome shotgun (WGS) entry which is preliminary data.</text>
</comment>
<dbReference type="EMBL" id="SMLK01000001">
    <property type="protein sequence ID" value="TFZ07964.1"/>
    <property type="molecule type" value="Genomic_DNA"/>
</dbReference>